<gene>
    <name evidence="8" type="ORF">A3D04_03150</name>
</gene>
<dbReference type="PANTHER" id="PTHR43390">
    <property type="entry name" value="SIGNAL PEPTIDASE I"/>
    <property type="match status" value="1"/>
</dbReference>
<accession>A0A1F5G843</accession>
<dbReference type="NCBIfam" id="TIGR02227">
    <property type="entry name" value="sigpep_I_bact"/>
    <property type="match status" value="1"/>
</dbReference>
<dbReference type="EC" id="3.4.21.89" evidence="3 6"/>
<dbReference type="Gene3D" id="2.10.109.10">
    <property type="entry name" value="Umud Fragment, subunit A"/>
    <property type="match status" value="1"/>
</dbReference>
<keyword evidence="6" id="KW-0812">Transmembrane</keyword>
<reference evidence="8 9" key="1">
    <citation type="journal article" date="2016" name="Nat. Commun.">
        <title>Thousands of microbial genomes shed light on interconnected biogeochemical processes in an aquifer system.</title>
        <authorList>
            <person name="Anantharaman K."/>
            <person name="Brown C.T."/>
            <person name="Hug L.A."/>
            <person name="Sharon I."/>
            <person name="Castelle C.J."/>
            <person name="Probst A.J."/>
            <person name="Thomas B.C."/>
            <person name="Singh A."/>
            <person name="Wilkins M.J."/>
            <person name="Karaoz U."/>
            <person name="Brodie E.L."/>
            <person name="Williams K.H."/>
            <person name="Hubbard S.S."/>
            <person name="Banfield J.F."/>
        </authorList>
    </citation>
    <scope>NUCLEOTIDE SEQUENCE [LARGE SCALE GENOMIC DNA]</scope>
</reference>
<dbReference type="InterPro" id="IPR019757">
    <property type="entry name" value="Pept_S26A_signal_pept_1_Lys-AS"/>
</dbReference>
<dbReference type="CDD" id="cd06530">
    <property type="entry name" value="S26_SPase_I"/>
    <property type="match status" value="1"/>
</dbReference>
<dbReference type="PROSITE" id="PS00761">
    <property type="entry name" value="SPASE_I_3"/>
    <property type="match status" value="1"/>
</dbReference>
<feature type="domain" description="Peptidase S26" evidence="7">
    <location>
        <begin position="12"/>
        <end position="164"/>
    </location>
</feature>
<dbReference type="InterPro" id="IPR019758">
    <property type="entry name" value="Pept_S26A_signal_pept_1_CS"/>
</dbReference>
<sequence>MDNKNNLITTLKEIIQTAFISFGIFLFVYIFLVQPHRVQGISMQPNFESGELLLTEKISYHFSKPNLNDVIVFQAPIGNKADFIKRIIALPGDTIKLEDGKVIVNGSEVEENYINSKTNGNTAVLLGKDEYFVLGDNRSSSSDSRTFGPIKRSSIKGKVWLIYWPLVKSGGYKGARLVSSAYYSISDRFN</sequence>
<dbReference type="InterPro" id="IPR000223">
    <property type="entry name" value="Pept_S26A_signal_pept_1"/>
</dbReference>
<dbReference type="GO" id="GO:0004252">
    <property type="term" value="F:serine-type endopeptidase activity"/>
    <property type="evidence" value="ECO:0007669"/>
    <property type="project" value="InterPro"/>
</dbReference>
<feature type="active site" evidence="5">
    <location>
        <position position="42"/>
    </location>
</feature>
<evidence type="ECO:0000259" key="7">
    <source>
        <dbReference type="Pfam" id="PF10502"/>
    </source>
</evidence>
<dbReference type="PROSITE" id="PS00760">
    <property type="entry name" value="SPASE_I_2"/>
    <property type="match status" value="1"/>
</dbReference>
<dbReference type="SUPFAM" id="SSF51306">
    <property type="entry name" value="LexA/Signal peptidase"/>
    <property type="match status" value="1"/>
</dbReference>
<evidence type="ECO:0000256" key="6">
    <source>
        <dbReference type="RuleBase" id="RU362042"/>
    </source>
</evidence>
<protein>
    <recommendedName>
        <fullName evidence="3 6">Signal peptidase I</fullName>
        <ecNumber evidence="3 6">3.4.21.89</ecNumber>
    </recommendedName>
</protein>
<proteinExistence type="inferred from homology"/>
<organism evidence="8 9">
    <name type="scientific">Candidatus Curtissbacteria bacterium RIFCSPHIGHO2_02_FULL_40_16b</name>
    <dbReference type="NCBI Taxonomy" id="1797714"/>
    <lineage>
        <taxon>Bacteria</taxon>
        <taxon>Candidatus Curtissiibacteriota</taxon>
    </lineage>
</organism>
<name>A0A1F5G843_9BACT</name>
<dbReference type="InterPro" id="IPR036286">
    <property type="entry name" value="LexA/Signal_pep-like_sf"/>
</dbReference>
<evidence type="ECO:0000256" key="4">
    <source>
        <dbReference type="ARBA" id="ARBA00022801"/>
    </source>
</evidence>
<dbReference type="GO" id="GO:0016020">
    <property type="term" value="C:membrane"/>
    <property type="evidence" value="ECO:0007669"/>
    <property type="project" value="UniProtKB-SubCell"/>
</dbReference>
<comment type="subcellular location">
    <subcellularLocation>
        <location evidence="6">Membrane</location>
        <topology evidence="6">Single-pass type II membrane protein</topology>
    </subcellularLocation>
</comment>
<dbReference type="STRING" id="1797714.A3D04_03150"/>
<evidence type="ECO:0000256" key="2">
    <source>
        <dbReference type="ARBA" id="ARBA00009370"/>
    </source>
</evidence>
<feature type="active site" evidence="5">
    <location>
        <position position="85"/>
    </location>
</feature>
<keyword evidence="4 6" id="KW-0378">Hydrolase</keyword>
<comment type="catalytic activity">
    <reaction evidence="1 6">
        <text>Cleavage of hydrophobic, N-terminal signal or leader sequences from secreted and periplasmic proteins.</text>
        <dbReference type="EC" id="3.4.21.89"/>
    </reaction>
</comment>
<keyword evidence="6" id="KW-1133">Transmembrane helix</keyword>
<evidence type="ECO:0000256" key="5">
    <source>
        <dbReference type="PIRSR" id="PIRSR600223-1"/>
    </source>
</evidence>
<dbReference type="PANTHER" id="PTHR43390:SF1">
    <property type="entry name" value="CHLOROPLAST PROCESSING PEPTIDASE"/>
    <property type="match status" value="1"/>
</dbReference>
<comment type="caution">
    <text evidence="8">The sequence shown here is derived from an EMBL/GenBank/DDBJ whole genome shotgun (WGS) entry which is preliminary data.</text>
</comment>
<keyword evidence="6" id="KW-0645">Protease</keyword>
<evidence type="ECO:0000256" key="1">
    <source>
        <dbReference type="ARBA" id="ARBA00000677"/>
    </source>
</evidence>
<evidence type="ECO:0000313" key="9">
    <source>
        <dbReference type="Proteomes" id="UP000177369"/>
    </source>
</evidence>
<feature type="transmembrane region" description="Helical" evidence="6">
    <location>
        <begin position="14"/>
        <end position="33"/>
    </location>
</feature>
<dbReference type="EMBL" id="MFBD01000040">
    <property type="protein sequence ID" value="OGD88028.1"/>
    <property type="molecule type" value="Genomic_DNA"/>
</dbReference>
<dbReference type="Proteomes" id="UP000177369">
    <property type="component" value="Unassembled WGS sequence"/>
</dbReference>
<dbReference type="Pfam" id="PF10502">
    <property type="entry name" value="Peptidase_S26"/>
    <property type="match status" value="1"/>
</dbReference>
<dbReference type="GO" id="GO:0009003">
    <property type="term" value="F:signal peptidase activity"/>
    <property type="evidence" value="ECO:0007669"/>
    <property type="project" value="UniProtKB-EC"/>
</dbReference>
<keyword evidence="6" id="KW-0472">Membrane</keyword>
<evidence type="ECO:0000256" key="3">
    <source>
        <dbReference type="ARBA" id="ARBA00013208"/>
    </source>
</evidence>
<dbReference type="InterPro" id="IPR019533">
    <property type="entry name" value="Peptidase_S26"/>
</dbReference>
<dbReference type="PRINTS" id="PR00727">
    <property type="entry name" value="LEADERPTASE"/>
</dbReference>
<evidence type="ECO:0000313" key="8">
    <source>
        <dbReference type="EMBL" id="OGD88028.1"/>
    </source>
</evidence>
<comment type="similarity">
    <text evidence="2 6">Belongs to the peptidase S26 family.</text>
</comment>
<dbReference type="AlphaFoldDB" id="A0A1F5G843"/>
<dbReference type="GO" id="GO:0006465">
    <property type="term" value="P:signal peptide processing"/>
    <property type="evidence" value="ECO:0007669"/>
    <property type="project" value="InterPro"/>
</dbReference>